<evidence type="ECO:0000259" key="2">
    <source>
        <dbReference type="Pfam" id="PF00881"/>
    </source>
</evidence>
<dbReference type="SUPFAM" id="SSF55469">
    <property type="entry name" value="FMN-dependent nitroreductase-like"/>
    <property type="match status" value="1"/>
</dbReference>
<dbReference type="GO" id="GO:0016491">
    <property type="term" value="F:oxidoreductase activity"/>
    <property type="evidence" value="ECO:0007669"/>
    <property type="project" value="InterPro"/>
</dbReference>
<evidence type="ECO:0000313" key="4">
    <source>
        <dbReference type="Proteomes" id="UP000265768"/>
    </source>
</evidence>
<dbReference type="PANTHER" id="PTHR43745:SF2">
    <property type="entry name" value="NITROREDUCTASE MJ1384-RELATED"/>
    <property type="match status" value="1"/>
</dbReference>
<feature type="region of interest" description="Disordered" evidence="1">
    <location>
        <begin position="351"/>
        <end position="374"/>
    </location>
</feature>
<dbReference type="AlphaFoldDB" id="A0A3A4BQH6"/>
<reference evidence="3 4" key="1">
    <citation type="submission" date="2018-09" db="EMBL/GenBank/DDBJ databases">
        <title>YIM 75507 draft genome.</title>
        <authorList>
            <person name="Tang S."/>
            <person name="Feng Y."/>
        </authorList>
    </citation>
    <scope>NUCLEOTIDE SEQUENCE [LARGE SCALE GENOMIC DNA]</scope>
    <source>
        <strain evidence="3 4">YIM 75507</strain>
    </source>
</reference>
<dbReference type="Pfam" id="PF00881">
    <property type="entry name" value="Nitroreductase"/>
    <property type="match status" value="1"/>
</dbReference>
<dbReference type="InterPro" id="IPR000415">
    <property type="entry name" value="Nitroreductase-like"/>
</dbReference>
<name>A0A3A4BQH6_9ACTN</name>
<dbReference type="Proteomes" id="UP000265768">
    <property type="component" value="Unassembled WGS sequence"/>
</dbReference>
<sequence>MQLRRSRTLVLYWDDGEFTAQDYLTRAAFAVDAPAVELLARFDEWTDPEKVVSAYADEDYDPDSVREAISVLVENGLLREEGADPADETLTRAWADWGTAAQFLHFASRDAEFAVEPAERERVAAEVTRDPAPAPFSSRPGAPRLYLPRAHPPLDAGFSEVLLGRRTHREFAPGPVDLPTLSAVLHYTFAPMHFIDAGRYGTLMLKTSPAGGARHELEAYVAVLDVEDVAPGVYHYRAENHSLELVAEGFDAETAERLTYRQGFGRAAFLCLLTAVFARSMYKYRDPRTYRIMTLNAGHLGQTFVLTCTALGLGPFQTAAFADTEVDALLGVDGVAEGCVYVLGAGRPAEPAGRSGALPRGLDRAGLAPPPEGT</sequence>
<dbReference type="PANTHER" id="PTHR43745">
    <property type="entry name" value="NITROREDUCTASE MJ1384-RELATED"/>
    <property type="match status" value="1"/>
</dbReference>
<dbReference type="RefSeq" id="WP_119926355.1">
    <property type="nucleotide sequence ID" value="NZ_QZEY01000003.1"/>
</dbReference>
<dbReference type="CDD" id="cd02142">
    <property type="entry name" value="McbC_SagB-like_oxidoreductase"/>
    <property type="match status" value="1"/>
</dbReference>
<keyword evidence="4" id="KW-1185">Reference proteome</keyword>
<dbReference type="InterPro" id="IPR052544">
    <property type="entry name" value="Bacteriocin_Proc_Enz"/>
</dbReference>
<comment type="caution">
    <text evidence="3">The sequence shown here is derived from an EMBL/GenBank/DDBJ whole genome shotgun (WGS) entry which is preliminary data.</text>
</comment>
<feature type="domain" description="Nitroreductase" evidence="2">
    <location>
        <begin position="163"/>
        <end position="346"/>
    </location>
</feature>
<evidence type="ECO:0000256" key="1">
    <source>
        <dbReference type="SAM" id="MobiDB-lite"/>
    </source>
</evidence>
<dbReference type="EMBL" id="QZEY01000003">
    <property type="protein sequence ID" value="RJL33396.1"/>
    <property type="molecule type" value="Genomic_DNA"/>
</dbReference>
<dbReference type="NCBIfam" id="TIGR03605">
    <property type="entry name" value="antibiot_sagB"/>
    <property type="match status" value="1"/>
</dbReference>
<dbReference type="Gene3D" id="3.40.109.10">
    <property type="entry name" value="NADH Oxidase"/>
    <property type="match status" value="1"/>
</dbReference>
<accession>A0A3A4BQH6</accession>
<dbReference type="OrthoDB" id="3723182at2"/>
<organism evidence="3 4">
    <name type="scientific">Bailinhaonella thermotolerans</name>
    <dbReference type="NCBI Taxonomy" id="1070861"/>
    <lineage>
        <taxon>Bacteria</taxon>
        <taxon>Bacillati</taxon>
        <taxon>Actinomycetota</taxon>
        <taxon>Actinomycetes</taxon>
        <taxon>Streptosporangiales</taxon>
        <taxon>Streptosporangiaceae</taxon>
        <taxon>Bailinhaonella</taxon>
    </lineage>
</organism>
<proteinExistence type="predicted"/>
<dbReference type="InterPro" id="IPR020051">
    <property type="entry name" value="SagB-type_dehydrogenase"/>
</dbReference>
<protein>
    <submittedName>
        <fullName evidence="3">SagB/ThcOx family dehydrogenase</fullName>
    </submittedName>
</protein>
<dbReference type="InterPro" id="IPR029479">
    <property type="entry name" value="Nitroreductase"/>
</dbReference>
<gene>
    <name evidence="3" type="ORF">D5H75_11435</name>
</gene>
<evidence type="ECO:0000313" key="3">
    <source>
        <dbReference type="EMBL" id="RJL33396.1"/>
    </source>
</evidence>